<accession>A0ABT3TU66</accession>
<evidence type="ECO:0000313" key="2">
    <source>
        <dbReference type="EMBL" id="MCX3059982.1"/>
    </source>
</evidence>
<name>A0ABT3TU66_9ACTN</name>
<feature type="region of interest" description="Disordered" evidence="1">
    <location>
        <begin position="59"/>
        <end position="132"/>
    </location>
</feature>
<reference evidence="2" key="1">
    <citation type="submission" date="2022-10" db="EMBL/GenBank/DDBJ databases">
        <title>Streptomyces beihaiensis sp. nov., a chitin degrading actinobacterium, isolated from shrimp pond soil.</title>
        <authorList>
            <person name="Xie J."/>
            <person name="Shen N."/>
        </authorList>
    </citation>
    <scope>NUCLEOTIDE SEQUENCE</scope>
    <source>
        <strain evidence="2">GXMU-J5</strain>
    </source>
</reference>
<keyword evidence="3" id="KW-1185">Reference proteome</keyword>
<evidence type="ECO:0000313" key="3">
    <source>
        <dbReference type="Proteomes" id="UP001163064"/>
    </source>
</evidence>
<comment type="caution">
    <text evidence="2">The sequence shown here is derived from an EMBL/GenBank/DDBJ whole genome shotgun (WGS) entry which is preliminary data.</text>
</comment>
<evidence type="ECO:0000256" key="1">
    <source>
        <dbReference type="SAM" id="MobiDB-lite"/>
    </source>
</evidence>
<feature type="compositionally biased region" description="Low complexity" evidence="1">
    <location>
        <begin position="85"/>
        <end position="132"/>
    </location>
</feature>
<dbReference type="RefSeq" id="WP_266598218.1">
    <property type="nucleotide sequence ID" value="NZ_JAPHNL010000079.1"/>
</dbReference>
<gene>
    <name evidence="2" type="ORF">OFY01_09445</name>
</gene>
<protein>
    <submittedName>
        <fullName evidence="2">Uncharacterized protein</fullName>
    </submittedName>
</protein>
<sequence length="212" mass="20983">MSDGFGSGVGVGDDGSPVVAVGPGVVGAVCRVGCPLGGAAAEDDGAVALLLALADGEPSSADGLGESDADAVAAEAAEAAEEDLVAPGRSGAVGPGAVSAGSVTPSEMSGAARGASPGASEPSSARLTPPAARARPAVARRIRLRLRRCALRERVRRRLCGRLGSAVSGTARVPSSVSYATVEPAWARTSSAGVPQPGQARAPLRCLWHRWQ</sequence>
<dbReference type="EMBL" id="JAPHNL010000079">
    <property type="protein sequence ID" value="MCX3059982.1"/>
    <property type="molecule type" value="Genomic_DNA"/>
</dbReference>
<proteinExistence type="predicted"/>
<organism evidence="2 3">
    <name type="scientific">Streptomyces beihaiensis</name>
    <dbReference type="NCBI Taxonomy" id="2984495"/>
    <lineage>
        <taxon>Bacteria</taxon>
        <taxon>Bacillati</taxon>
        <taxon>Actinomycetota</taxon>
        <taxon>Actinomycetes</taxon>
        <taxon>Kitasatosporales</taxon>
        <taxon>Streptomycetaceae</taxon>
        <taxon>Streptomyces</taxon>
    </lineage>
</organism>
<dbReference type="Proteomes" id="UP001163064">
    <property type="component" value="Unassembled WGS sequence"/>
</dbReference>